<dbReference type="InterPro" id="IPR057260">
    <property type="entry name" value="Ribosomal_L19e_C"/>
</dbReference>
<proteinExistence type="predicted"/>
<dbReference type="Ensembl" id="ENSNFUT00015056357.1">
    <property type="protein sequence ID" value="ENSNFUP00015054072.1"/>
    <property type="gene ID" value="ENSNFUG00015025101.1"/>
</dbReference>
<feature type="domain" description="Large ribosomal subunit protein eL19" evidence="1">
    <location>
        <begin position="3"/>
        <end position="81"/>
    </location>
</feature>
<dbReference type="PANTHER" id="PTHR10722">
    <property type="entry name" value="60S RIBOSOMAL PROTEIN L19"/>
    <property type="match status" value="1"/>
</dbReference>
<dbReference type="GO" id="GO:0003735">
    <property type="term" value="F:structural constituent of ribosome"/>
    <property type="evidence" value="ECO:0007669"/>
    <property type="project" value="InterPro"/>
</dbReference>
<evidence type="ECO:0000313" key="3">
    <source>
        <dbReference type="Proteomes" id="UP000694548"/>
    </source>
</evidence>
<accession>A0A8C6W0K7</accession>
<dbReference type="Proteomes" id="UP000694548">
    <property type="component" value="Chromosome sgr14"/>
</dbReference>
<dbReference type="InterPro" id="IPR000196">
    <property type="entry name" value="Ribosomal_eL19_dom"/>
</dbReference>
<dbReference type="InterPro" id="IPR039547">
    <property type="entry name" value="Ribosomal_eL19"/>
</dbReference>
<dbReference type="GO" id="GO:0022625">
    <property type="term" value="C:cytosolic large ribosomal subunit"/>
    <property type="evidence" value="ECO:0007669"/>
    <property type="project" value="InterPro"/>
</dbReference>
<reference evidence="2" key="1">
    <citation type="submission" date="2014-08" db="EMBL/GenBank/DDBJ databases">
        <authorList>
            <person name="Senf B."/>
            <person name="Petzold A."/>
            <person name="Downie B.R."/>
            <person name="Koch P."/>
            <person name="Platzer M."/>
        </authorList>
    </citation>
    <scope>NUCLEOTIDE SEQUENCE [LARGE SCALE GENOMIC DNA]</scope>
    <source>
        <strain evidence="2">GRZ</strain>
    </source>
</reference>
<reference evidence="2" key="2">
    <citation type="submission" date="2025-05" db="UniProtKB">
        <authorList>
            <consortium name="Ensembl"/>
        </authorList>
    </citation>
    <scope>IDENTIFICATION</scope>
</reference>
<dbReference type="GeneTree" id="ENSGT01010000229411"/>
<keyword evidence="3" id="KW-1185">Reference proteome</keyword>
<dbReference type="InterPro" id="IPR035970">
    <property type="entry name" value="60S_ribosomal_eL19_sf"/>
</dbReference>
<organism evidence="2 3">
    <name type="scientific">Nothobranchius furzeri</name>
    <name type="common">Turquoise killifish</name>
    <dbReference type="NCBI Taxonomy" id="105023"/>
    <lineage>
        <taxon>Eukaryota</taxon>
        <taxon>Metazoa</taxon>
        <taxon>Chordata</taxon>
        <taxon>Craniata</taxon>
        <taxon>Vertebrata</taxon>
        <taxon>Euteleostomi</taxon>
        <taxon>Actinopterygii</taxon>
        <taxon>Neopterygii</taxon>
        <taxon>Teleostei</taxon>
        <taxon>Neoteleostei</taxon>
        <taxon>Acanthomorphata</taxon>
        <taxon>Ovalentaria</taxon>
        <taxon>Atherinomorphae</taxon>
        <taxon>Cyprinodontiformes</taxon>
        <taxon>Nothobranchiidae</taxon>
        <taxon>Nothobranchius</taxon>
    </lineage>
</organism>
<evidence type="ECO:0000313" key="2">
    <source>
        <dbReference type="Ensembl" id="ENSNFUP00015054072.1"/>
    </source>
</evidence>
<sequence>MSMLSKVKFWLDLNKTIKIVNANSRQHAAREGTGKRKGTTNAHMSEKLCWMPRLRIMRHLLTKRNVFKNKCILTKHIHKLKADKARKNLQTHYEWRTQVCAATGWSSSCFRSEMCYWLRFL</sequence>
<dbReference type="SUPFAM" id="SSF48140">
    <property type="entry name" value="Ribosomal protein L19 (L19e)"/>
    <property type="match status" value="1"/>
</dbReference>
<dbReference type="Proteomes" id="UP000694548">
    <property type="component" value="Chromosome sgr17"/>
</dbReference>
<name>A0A8C6W0K7_NOTFU</name>
<protein>
    <recommendedName>
        <fullName evidence="1">Large ribosomal subunit protein eL19 domain-containing protein</fullName>
    </recommendedName>
</protein>
<dbReference type="SMART" id="SM01416">
    <property type="entry name" value="Ribosomal_L19e"/>
    <property type="match status" value="1"/>
</dbReference>
<evidence type="ECO:0000259" key="1">
    <source>
        <dbReference type="SMART" id="SM01416"/>
    </source>
</evidence>
<dbReference type="GO" id="GO:0006412">
    <property type="term" value="P:translation"/>
    <property type="evidence" value="ECO:0007669"/>
    <property type="project" value="InterPro"/>
</dbReference>
<dbReference type="GO" id="GO:0003723">
    <property type="term" value="F:RNA binding"/>
    <property type="evidence" value="ECO:0007669"/>
    <property type="project" value="InterPro"/>
</dbReference>
<dbReference type="Gene3D" id="1.10.1200.240">
    <property type="match status" value="1"/>
</dbReference>
<dbReference type="Pfam" id="PF25476">
    <property type="entry name" value="Ribosomal_L19e_C"/>
    <property type="match status" value="1"/>
</dbReference>
<dbReference type="AlphaFoldDB" id="A0A8C6W0K7"/>
<dbReference type="Ensembl" id="ENSNFUT00015034876.1">
    <property type="protein sequence ID" value="ENSNFUP00015033376.1"/>
    <property type="gene ID" value="ENSNFUG00015016341.1"/>
</dbReference>